<evidence type="ECO:0000313" key="2">
    <source>
        <dbReference type="Proteomes" id="UP000050949"/>
    </source>
</evidence>
<organism evidence="1 2">
    <name type="scientific">Schleiferilactobacillus harbinensis DSM 16991</name>
    <dbReference type="NCBI Taxonomy" id="1122147"/>
    <lineage>
        <taxon>Bacteria</taxon>
        <taxon>Bacillati</taxon>
        <taxon>Bacillota</taxon>
        <taxon>Bacilli</taxon>
        <taxon>Lactobacillales</taxon>
        <taxon>Lactobacillaceae</taxon>
        <taxon>Schleiferilactobacillus</taxon>
    </lineage>
</organism>
<sequence>MLSDLIKTHPDKPTDLPFGRLDKITIQAASGMLRGQPLPIADINFVMNYLRSQRNWFNYDLNMLRYFPVFLPAEDLIWLAQNIFAHALAYINVLNNADLVSDIVLSVTNALIISAKDYDEAQSLLSISHHTDALKGKLEFSVHRKALEAAIIFHQGDRHGAEEMHAGVLATLKEYEADWDIRQVEAMWPLLTKKD</sequence>
<evidence type="ECO:0000313" key="1">
    <source>
        <dbReference type="EMBL" id="KRM30140.1"/>
    </source>
</evidence>
<reference evidence="1 2" key="1">
    <citation type="journal article" date="2015" name="Genome Announc.">
        <title>Expanding the biotechnology potential of lactobacilli through comparative genomics of 213 strains and associated genera.</title>
        <authorList>
            <person name="Sun Z."/>
            <person name="Harris H.M."/>
            <person name="McCann A."/>
            <person name="Guo C."/>
            <person name="Argimon S."/>
            <person name="Zhang W."/>
            <person name="Yang X."/>
            <person name="Jeffery I.B."/>
            <person name="Cooney J.C."/>
            <person name="Kagawa T.F."/>
            <person name="Liu W."/>
            <person name="Song Y."/>
            <person name="Salvetti E."/>
            <person name="Wrobel A."/>
            <person name="Rasinkangas P."/>
            <person name="Parkhill J."/>
            <person name="Rea M.C."/>
            <person name="O'Sullivan O."/>
            <person name="Ritari J."/>
            <person name="Douillard F.P."/>
            <person name="Paul Ross R."/>
            <person name="Yang R."/>
            <person name="Briner A.E."/>
            <person name="Felis G.E."/>
            <person name="de Vos W.M."/>
            <person name="Barrangou R."/>
            <person name="Klaenhammer T.R."/>
            <person name="Caufield P.W."/>
            <person name="Cui Y."/>
            <person name="Zhang H."/>
            <person name="O'Toole P.W."/>
        </authorList>
    </citation>
    <scope>NUCLEOTIDE SEQUENCE [LARGE SCALE GENOMIC DNA]</scope>
    <source>
        <strain evidence="1 2">DSM 16991</strain>
    </source>
</reference>
<dbReference type="Proteomes" id="UP000050949">
    <property type="component" value="Unassembled WGS sequence"/>
</dbReference>
<comment type="caution">
    <text evidence="1">The sequence shown here is derived from an EMBL/GenBank/DDBJ whole genome shotgun (WGS) entry which is preliminary data.</text>
</comment>
<accession>A0A0R1XU09</accession>
<gene>
    <name evidence="1" type="ORF">FC91_GL002955</name>
</gene>
<dbReference type="PATRIC" id="fig|1122147.4.peg.3041"/>
<dbReference type="EMBL" id="AZFW01000006">
    <property type="protein sequence ID" value="KRM30140.1"/>
    <property type="molecule type" value="Genomic_DNA"/>
</dbReference>
<name>A0A0R1XU09_9LACO</name>
<proteinExistence type="predicted"/>
<dbReference type="AlphaFoldDB" id="A0A0R1XU09"/>
<dbReference type="eggNOG" id="COG1396">
    <property type="taxonomic scope" value="Bacteria"/>
</dbReference>
<protein>
    <submittedName>
        <fullName evidence="1">Uncharacterized protein</fullName>
    </submittedName>
</protein>